<dbReference type="InterPro" id="IPR032710">
    <property type="entry name" value="NTF2-like_dom_sf"/>
</dbReference>
<dbReference type="Gene3D" id="3.10.450.50">
    <property type="match status" value="1"/>
</dbReference>
<dbReference type="EMBL" id="AMGV01000002">
    <property type="protein sequence ID" value="KEF62025.1"/>
    <property type="molecule type" value="Genomic_DNA"/>
</dbReference>
<dbReference type="SUPFAM" id="SSF54427">
    <property type="entry name" value="NTF2-like"/>
    <property type="match status" value="1"/>
</dbReference>
<gene>
    <name evidence="1" type="ORF">A1O9_03597</name>
</gene>
<protein>
    <recommendedName>
        <fullName evidence="3">SnoaL-like domain-containing protein</fullName>
    </recommendedName>
</protein>
<reference evidence="1 2" key="1">
    <citation type="submission" date="2013-03" db="EMBL/GenBank/DDBJ databases">
        <title>The Genome Sequence of Exophiala aquamarina CBS 119918.</title>
        <authorList>
            <consortium name="The Broad Institute Genomics Platform"/>
            <person name="Cuomo C."/>
            <person name="de Hoog S."/>
            <person name="Gorbushina A."/>
            <person name="Walker B."/>
            <person name="Young S.K."/>
            <person name="Zeng Q."/>
            <person name="Gargeya S."/>
            <person name="Fitzgerald M."/>
            <person name="Haas B."/>
            <person name="Abouelleil A."/>
            <person name="Allen A.W."/>
            <person name="Alvarado L."/>
            <person name="Arachchi H.M."/>
            <person name="Berlin A.M."/>
            <person name="Chapman S.B."/>
            <person name="Gainer-Dewar J."/>
            <person name="Goldberg J."/>
            <person name="Griggs A."/>
            <person name="Gujja S."/>
            <person name="Hansen M."/>
            <person name="Howarth C."/>
            <person name="Imamovic A."/>
            <person name="Ireland A."/>
            <person name="Larimer J."/>
            <person name="McCowan C."/>
            <person name="Murphy C."/>
            <person name="Pearson M."/>
            <person name="Poon T.W."/>
            <person name="Priest M."/>
            <person name="Roberts A."/>
            <person name="Saif S."/>
            <person name="Shea T."/>
            <person name="Sisk P."/>
            <person name="Sykes S."/>
            <person name="Wortman J."/>
            <person name="Nusbaum C."/>
            <person name="Birren B."/>
        </authorList>
    </citation>
    <scope>NUCLEOTIDE SEQUENCE [LARGE SCALE GENOMIC DNA]</scope>
    <source>
        <strain evidence="1 2">CBS 119918</strain>
    </source>
</reference>
<dbReference type="Proteomes" id="UP000027920">
    <property type="component" value="Unassembled WGS sequence"/>
</dbReference>
<organism evidence="1 2">
    <name type="scientific">Exophiala aquamarina CBS 119918</name>
    <dbReference type="NCBI Taxonomy" id="1182545"/>
    <lineage>
        <taxon>Eukaryota</taxon>
        <taxon>Fungi</taxon>
        <taxon>Dikarya</taxon>
        <taxon>Ascomycota</taxon>
        <taxon>Pezizomycotina</taxon>
        <taxon>Eurotiomycetes</taxon>
        <taxon>Chaetothyriomycetidae</taxon>
        <taxon>Chaetothyriales</taxon>
        <taxon>Herpotrichiellaceae</taxon>
        <taxon>Exophiala</taxon>
    </lineage>
</organism>
<dbReference type="GeneID" id="25278531"/>
<name>A0A072Q2A3_9EURO</name>
<dbReference type="AlphaFoldDB" id="A0A072Q2A3"/>
<dbReference type="VEuPathDB" id="FungiDB:A1O9_03597"/>
<proteinExistence type="predicted"/>
<dbReference type="CDD" id="cd00531">
    <property type="entry name" value="NTF2_like"/>
    <property type="match status" value="1"/>
</dbReference>
<dbReference type="HOGENOM" id="CLU_107714_1_0_1"/>
<evidence type="ECO:0000313" key="2">
    <source>
        <dbReference type="Proteomes" id="UP000027920"/>
    </source>
</evidence>
<comment type="caution">
    <text evidence="1">The sequence shown here is derived from an EMBL/GenBank/DDBJ whole genome shotgun (WGS) entry which is preliminary data.</text>
</comment>
<evidence type="ECO:0000313" key="1">
    <source>
        <dbReference type="EMBL" id="KEF62025.1"/>
    </source>
</evidence>
<accession>A0A072Q2A3</accession>
<evidence type="ECO:0008006" key="3">
    <source>
        <dbReference type="Google" id="ProtNLM"/>
    </source>
</evidence>
<sequence length="155" mass="16799">MGYNTAETEWPSSIELSEAKKDFLDKYFNLLDTNTPTAGAEVADLYTDDGYIMGHAGPVRGHAEIQKSRDNGWSVIKTRCHKLIRVYVFDSSATDLLIIGSAVQGLANGKSVSGEWAARIYLDQGADDSVKIKSHQVWADFGGGLKAIQEALGSS</sequence>
<keyword evidence="2" id="KW-1185">Reference proteome</keyword>
<dbReference type="RefSeq" id="XP_013264615.1">
    <property type="nucleotide sequence ID" value="XM_013409161.1"/>
</dbReference>
<dbReference type="OrthoDB" id="3468019at2759"/>